<keyword evidence="1" id="KW-1133">Transmembrane helix</keyword>
<proteinExistence type="predicted"/>
<protein>
    <submittedName>
        <fullName evidence="2">Uncharacterized protein</fullName>
    </submittedName>
</protein>
<evidence type="ECO:0000256" key="1">
    <source>
        <dbReference type="SAM" id="Phobius"/>
    </source>
</evidence>
<gene>
    <name evidence="2" type="ORF">O181_004584</name>
</gene>
<feature type="transmembrane region" description="Helical" evidence="1">
    <location>
        <begin position="105"/>
        <end position="131"/>
    </location>
</feature>
<evidence type="ECO:0000313" key="3">
    <source>
        <dbReference type="Proteomes" id="UP000765509"/>
    </source>
</evidence>
<keyword evidence="1" id="KW-0472">Membrane</keyword>
<reference evidence="2" key="1">
    <citation type="submission" date="2021-03" db="EMBL/GenBank/DDBJ databases">
        <title>Draft genome sequence of rust myrtle Austropuccinia psidii MF-1, a brazilian biotype.</title>
        <authorList>
            <person name="Quecine M.C."/>
            <person name="Pachon D.M.R."/>
            <person name="Bonatelli M.L."/>
            <person name="Correr F.H."/>
            <person name="Franceschini L.M."/>
            <person name="Leite T.F."/>
            <person name="Margarido G.R.A."/>
            <person name="Almeida C.A."/>
            <person name="Ferrarezi J.A."/>
            <person name="Labate C.A."/>
        </authorList>
    </citation>
    <scope>NUCLEOTIDE SEQUENCE</scope>
    <source>
        <strain evidence="2">MF-1</strain>
    </source>
</reference>
<comment type="caution">
    <text evidence="2">The sequence shown here is derived from an EMBL/GenBank/DDBJ whole genome shotgun (WGS) entry which is preliminary data.</text>
</comment>
<dbReference type="AlphaFoldDB" id="A0A9Q3BGH4"/>
<keyword evidence="3" id="KW-1185">Reference proteome</keyword>
<organism evidence="2 3">
    <name type="scientific">Austropuccinia psidii MF-1</name>
    <dbReference type="NCBI Taxonomy" id="1389203"/>
    <lineage>
        <taxon>Eukaryota</taxon>
        <taxon>Fungi</taxon>
        <taxon>Dikarya</taxon>
        <taxon>Basidiomycota</taxon>
        <taxon>Pucciniomycotina</taxon>
        <taxon>Pucciniomycetes</taxon>
        <taxon>Pucciniales</taxon>
        <taxon>Sphaerophragmiaceae</taxon>
        <taxon>Austropuccinia</taxon>
    </lineage>
</organism>
<sequence>MITSQQLQPVPSCTRAIEDQLHLPLPTAPVFERRKNWPVQVTREDPNIENEGQDAVVRLFGRVSRNSREVISYANDRLIPGTASEKMAAKFIWYEDELINDFQELLSILVEIASLLALFVFGFLLSPLLLIKNKIMEPPNT</sequence>
<keyword evidence="1" id="KW-0812">Transmembrane</keyword>
<dbReference type="Proteomes" id="UP000765509">
    <property type="component" value="Unassembled WGS sequence"/>
</dbReference>
<evidence type="ECO:0000313" key="2">
    <source>
        <dbReference type="EMBL" id="MBW0464869.1"/>
    </source>
</evidence>
<accession>A0A9Q3BGH4</accession>
<name>A0A9Q3BGH4_9BASI</name>
<dbReference type="EMBL" id="AVOT02000902">
    <property type="protein sequence ID" value="MBW0464869.1"/>
    <property type="molecule type" value="Genomic_DNA"/>
</dbReference>